<feature type="compositionally biased region" description="Low complexity" evidence="1">
    <location>
        <begin position="1"/>
        <end position="15"/>
    </location>
</feature>
<dbReference type="EMBL" id="JAEFCI010002435">
    <property type="protein sequence ID" value="KAG5462239.1"/>
    <property type="molecule type" value="Genomic_DNA"/>
</dbReference>
<reference evidence="2 3" key="1">
    <citation type="journal article" name="Sci. Rep.">
        <title>Genome-scale phylogenetic analyses confirm Olpidium as the closest living zoosporic fungus to the non-flagellated, terrestrial fungi.</title>
        <authorList>
            <person name="Chang Y."/>
            <person name="Rochon D."/>
            <person name="Sekimoto S."/>
            <person name="Wang Y."/>
            <person name="Chovatia M."/>
            <person name="Sandor L."/>
            <person name="Salamov A."/>
            <person name="Grigoriev I.V."/>
            <person name="Stajich J.E."/>
            <person name="Spatafora J.W."/>
        </authorList>
    </citation>
    <scope>NUCLEOTIDE SEQUENCE [LARGE SCALE GENOMIC DNA]</scope>
    <source>
        <strain evidence="2">S191</strain>
    </source>
</reference>
<evidence type="ECO:0000313" key="3">
    <source>
        <dbReference type="Proteomes" id="UP000673691"/>
    </source>
</evidence>
<feature type="non-terminal residue" evidence="2">
    <location>
        <position position="1"/>
    </location>
</feature>
<accession>A0A8H7ZZD4</accession>
<dbReference type="AlphaFoldDB" id="A0A8H7ZZD4"/>
<proteinExistence type="predicted"/>
<protein>
    <submittedName>
        <fullName evidence="2">Uncharacterized protein</fullName>
    </submittedName>
</protein>
<evidence type="ECO:0000313" key="2">
    <source>
        <dbReference type="EMBL" id="KAG5462239.1"/>
    </source>
</evidence>
<feature type="region of interest" description="Disordered" evidence="1">
    <location>
        <begin position="1"/>
        <end position="70"/>
    </location>
</feature>
<gene>
    <name evidence="2" type="ORF">BJ554DRAFT_5461</name>
</gene>
<evidence type="ECO:0000256" key="1">
    <source>
        <dbReference type="SAM" id="MobiDB-lite"/>
    </source>
</evidence>
<name>A0A8H7ZZD4_9FUNG</name>
<organism evidence="2 3">
    <name type="scientific">Olpidium bornovanus</name>
    <dbReference type="NCBI Taxonomy" id="278681"/>
    <lineage>
        <taxon>Eukaryota</taxon>
        <taxon>Fungi</taxon>
        <taxon>Fungi incertae sedis</taxon>
        <taxon>Olpidiomycota</taxon>
        <taxon>Olpidiomycotina</taxon>
        <taxon>Olpidiomycetes</taxon>
        <taxon>Olpidiales</taxon>
        <taxon>Olpidiaceae</taxon>
        <taxon>Olpidium</taxon>
    </lineage>
</organism>
<comment type="caution">
    <text evidence="2">The sequence shown here is derived from an EMBL/GenBank/DDBJ whole genome shotgun (WGS) entry which is preliminary data.</text>
</comment>
<sequence>KSPSAPLSLHSAAALETAEEPNLLQRDAAGRRASSHQSGTGPKSPAPSLQDLRGATAESLVEGAFRRRGR</sequence>
<dbReference type="Proteomes" id="UP000673691">
    <property type="component" value="Unassembled WGS sequence"/>
</dbReference>
<keyword evidence="3" id="KW-1185">Reference proteome</keyword>